<reference evidence="1" key="1">
    <citation type="submission" date="2022-01" db="EMBL/GenBank/DDBJ databases">
        <title>Novel bile acid biosynthetic pathways are enriched in the microbiome of centenarians.</title>
        <authorList>
            <person name="Sato Y."/>
            <person name="Atarashi K."/>
            <person name="Plichta R.D."/>
            <person name="Arai Y."/>
            <person name="Sasajima S."/>
            <person name="Kearney M.S."/>
            <person name="Suda W."/>
            <person name="Takeshita K."/>
            <person name="Sasaki T."/>
            <person name="Okamoto S."/>
            <person name="Skelly N.A."/>
            <person name="Okamura Y."/>
            <person name="Vlamakis H."/>
            <person name="Li Y."/>
            <person name="Tanoue T."/>
            <person name="Takei H."/>
            <person name="Nittono H."/>
            <person name="Narushima S."/>
            <person name="Irie J."/>
            <person name="Itoh H."/>
            <person name="Moriya K."/>
            <person name="Sugiura Y."/>
            <person name="Suematsu M."/>
            <person name="Moritoki N."/>
            <person name="Shibata S."/>
            <person name="Littman R.D."/>
            <person name="Fischbach A.M."/>
            <person name="Uwamino Y."/>
            <person name="Inoue T."/>
            <person name="Honda A."/>
            <person name="Hattori M."/>
            <person name="Murai T."/>
            <person name="Xavier J.R."/>
            <person name="Hirose N."/>
            <person name="Honda K."/>
        </authorList>
    </citation>
    <scope>NUCLEOTIDE SEQUENCE</scope>
    <source>
        <strain evidence="1">CE91-St55</strain>
    </source>
</reference>
<accession>A0AA37JL51</accession>
<dbReference type="AlphaFoldDB" id="A0AA37JL51"/>
<gene>
    <name evidence="1" type="ORF">CE91St55_55560</name>
</gene>
<proteinExistence type="predicted"/>
<organism evidence="1 2">
    <name type="scientific">Hungatella hathewayi</name>
    <dbReference type="NCBI Taxonomy" id="154046"/>
    <lineage>
        <taxon>Bacteria</taxon>
        <taxon>Bacillati</taxon>
        <taxon>Bacillota</taxon>
        <taxon>Clostridia</taxon>
        <taxon>Lachnospirales</taxon>
        <taxon>Lachnospiraceae</taxon>
        <taxon>Hungatella</taxon>
    </lineage>
</organism>
<comment type="caution">
    <text evidence="1">The sequence shown here is derived from an EMBL/GenBank/DDBJ whole genome shotgun (WGS) entry which is preliminary data.</text>
</comment>
<dbReference type="Proteomes" id="UP001055091">
    <property type="component" value="Unassembled WGS sequence"/>
</dbReference>
<protein>
    <submittedName>
        <fullName evidence="1">Uncharacterized protein</fullName>
    </submittedName>
</protein>
<evidence type="ECO:0000313" key="2">
    <source>
        <dbReference type="Proteomes" id="UP001055091"/>
    </source>
</evidence>
<dbReference type="RefSeq" id="WP_244053075.1">
    <property type="nucleotide sequence ID" value="NZ_BQNJ01000002.1"/>
</dbReference>
<sequence length="97" mass="11542">MKEKKTNIRSFRYSDRVAEILEASEGNTLNEKFENLVLFCYDELPGVKSELDMYKRWVKEEKEKYNQLSGLNRGFEEIIRDLEDVKEKLDAMVDENV</sequence>
<evidence type="ECO:0000313" key="1">
    <source>
        <dbReference type="EMBL" id="GKH03575.1"/>
    </source>
</evidence>
<name>A0AA37JL51_9FIRM</name>
<dbReference type="EMBL" id="BQNJ01000002">
    <property type="protein sequence ID" value="GKH03575.1"/>
    <property type="molecule type" value="Genomic_DNA"/>
</dbReference>